<keyword evidence="5 7" id="KW-1133">Transmembrane helix</keyword>
<proteinExistence type="predicted"/>
<gene>
    <name evidence="8" type="ORF">GCM10023333_31800</name>
</gene>
<evidence type="ECO:0000313" key="8">
    <source>
        <dbReference type="EMBL" id="GAA4896242.1"/>
    </source>
</evidence>
<comment type="caution">
    <text evidence="8">The sequence shown here is derived from an EMBL/GenBank/DDBJ whole genome shotgun (WGS) entry which is preliminary data.</text>
</comment>
<comment type="subcellular location">
    <subcellularLocation>
        <location evidence="1">Cell inner membrane</location>
    </subcellularLocation>
</comment>
<evidence type="ECO:0000256" key="7">
    <source>
        <dbReference type="SAM" id="Phobius"/>
    </source>
</evidence>
<feature type="transmembrane region" description="Helical" evidence="7">
    <location>
        <begin position="92"/>
        <end position="111"/>
    </location>
</feature>
<reference evidence="9" key="1">
    <citation type="journal article" date="2019" name="Int. J. Syst. Evol. Microbiol.">
        <title>The Global Catalogue of Microorganisms (GCM) 10K type strain sequencing project: providing services to taxonomists for standard genome sequencing and annotation.</title>
        <authorList>
            <consortium name="The Broad Institute Genomics Platform"/>
            <consortium name="The Broad Institute Genome Sequencing Center for Infectious Disease"/>
            <person name="Wu L."/>
            <person name="Ma J."/>
        </authorList>
    </citation>
    <scope>NUCLEOTIDE SEQUENCE [LARGE SCALE GENOMIC DNA]</scope>
    <source>
        <strain evidence="9">JCM 18401</strain>
    </source>
</reference>
<dbReference type="InterPro" id="IPR007498">
    <property type="entry name" value="PqiA-like"/>
</dbReference>
<accession>A0ABP9FEU2</accession>
<dbReference type="PANTHER" id="PTHR30462:SF1">
    <property type="entry name" value="INTERMEMBRANE TRANSPORT PROTEIN YEBS"/>
    <property type="match status" value="1"/>
</dbReference>
<evidence type="ECO:0000256" key="2">
    <source>
        <dbReference type="ARBA" id="ARBA00022475"/>
    </source>
</evidence>
<dbReference type="InterPro" id="IPR051800">
    <property type="entry name" value="PqiA-PqiB_transport"/>
</dbReference>
<feature type="transmembrane region" description="Helical" evidence="7">
    <location>
        <begin position="123"/>
        <end position="141"/>
    </location>
</feature>
<protein>
    <recommendedName>
        <fullName evidence="10">Paraquat-inducible protein A</fullName>
    </recommendedName>
</protein>
<evidence type="ECO:0000256" key="3">
    <source>
        <dbReference type="ARBA" id="ARBA00022519"/>
    </source>
</evidence>
<feature type="transmembrane region" description="Helical" evidence="7">
    <location>
        <begin position="44"/>
        <end position="71"/>
    </location>
</feature>
<keyword evidence="9" id="KW-1185">Reference proteome</keyword>
<sequence length="156" mass="17355">MITAAILLFPANTLPITQFTNQGLTTYDTIYSGIVSLVDNEMPAIAVIVFTASVAVPIAKVIGLTLILLTIQRQWPLSKTRLTRYFHIIEFIGRWSMLDLFVISIVASLINMGQLLHAKPAPAATYFALVILLTQLAAKCLDPRLLWDLEKKPHHD</sequence>
<evidence type="ECO:0000256" key="5">
    <source>
        <dbReference type="ARBA" id="ARBA00022989"/>
    </source>
</evidence>
<evidence type="ECO:0000256" key="6">
    <source>
        <dbReference type="ARBA" id="ARBA00023136"/>
    </source>
</evidence>
<keyword evidence="6 7" id="KW-0472">Membrane</keyword>
<dbReference type="Proteomes" id="UP001499988">
    <property type="component" value="Unassembled WGS sequence"/>
</dbReference>
<keyword evidence="4 7" id="KW-0812">Transmembrane</keyword>
<evidence type="ECO:0000256" key="1">
    <source>
        <dbReference type="ARBA" id="ARBA00004533"/>
    </source>
</evidence>
<dbReference type="PANTHER" id="PTHR30462">
    <property type="entry name" value="INTERMEMBRANE TRANSPORT PROTEIN PQIB-RELATED"/>
    <property type="match status" value="1"/>
</dbReference>
<organism evidence="8 9">
    <name type="scientific">Ferrimonas pelagia</name>
    <dbReference type="NCBI Taxonomy" id="1177826"/>
    <lineage>
        <taxon>Bacteria</taxon>
        <taxon>Pseudomonadati</taxon>
        <taxon>Pseudomonadota</taxon>
        <taxon>Gammaproteobacteria</taxon>
        <taxon>Alteromonadales</taxon>
        <taxon>Ferrimonadaceae</taxon>
        <taxon>Ferrimonas</taxon>
    </lineage>
</organism>
<dbReference type="Pfam" id="PF04403">
    <property type="entry name" value="PqiA"/>
    <property type="match status" value="1"/>
</dbReference>
<dbReference type="EMBL" id="BAABJZ010000096">
    <property type="protein sequence ID" value="GAA4896242.1"/>
    <property type="molecule type" value="Genomic_DNA"/>
</dbReference>
<evidence type="ECO:0000313" key="9">
    <source>
        <dbReference type="Proteomes" id="UP001499988"/>
    </source>
</evidence>
<evidence type="ECO:0008006" key="10">
    <source>
        <dbReference type="Google" id="ProtNLM"/>
    </source>
</evidence>
<evidence type="ECO:0000256" key="4">
    <source>
        <dbReference type="ARBA" id="ARBA00022692"/>
    </source>
</evidence>
<name>A0ABP9FEU2_9GAMM</name>
<keyword evidence="3" id="KW-0997">Cell inner membrane</keyword>
<keyword evidence="2" id="KW-1003">Cell membrane</keyword>